<keyword evidence="1" id="KW-0560">Oxidoreductase</keyword>
<evidence type="ECO:0000313" key="4">
    <source>
        <dbReference type="EMBL" id="SVD48594.1"/>
    </source>
</evidence>
<accession>A0A382VQ90</accession>
<dbReference type="InterPro" id="IPR006140">
    <property type="entry name" value="D-isomer_DH_NAD-bd"/>
</dbReference>
<feature type="domain" description="D-isomer specific 2-hydroxyacid dehydrogenase NAD-binding" evidence="3">
    <location>
        <begin position="128"/>
        <end position="240"/>
    </location>
</feature>
<name>A0A382VQ90_9ZZZZ</name>
<dbReference type="SUPFAM" id="SSF51735">
    <property type="entry name" value="NAD(P)-binding Rossmann-fold domains"/>
    <property type="match status" value="1"/>
</dbReference>
<dbReference type="InterPro" id="IPR036291">
    <property type="entry name" value="NAD(P)-bd_dom_sf"/>
</dbReference>
<reference evidence="4" key="1">
    <citation type="submission" date="2018-05" db="EMBL/GenBank/DDBJ databases">
        <authorList>
            <person name="Lanie J.A."/>
            <person name="Ng W.-L."/>
            <person name="Kazmierczak K.M."/>
            <person name="Andrzejewski T.M."/>
            <person name="Davidsen T.M."/>
            <person name="Wayne K.J."/>
            <person name="Tettelin H."/>
            <person name="Glass J.I."/>
            <person name="Rusch D."/>
            <person name="Podicherti R."/>
            <person name="Tsui H.-C.T."/>
            <person name="Winkler M.E."/>
        </authorList>
    </citation>
    <scope>NUCLEOTIDE SEQUENCE</scope>
</reference>
<dbReference type="AlphaFoldDB" id="A0A382VQ90"/>
<dbReference type="PANTHER" id="PTHR43333">
    <property type="entry name" value="2-HACID_DH_C DOMAIN-CONTAINING PROTEIN"/>
    <property type="match status" value="1"/>
</dbReference>
<dbReference type="InterPro" id="IPR029753">
    <property type="entry name" value="D-isomer_DH_CS"/>
</dbReference>
<dbReference type="SUPFAM" id="SSF52283">
    <property type="entry name" value="Formate/glycerate dehydrogenase catalytic domain-like"/>
    <property type="match status" value="1"/>
</dbReference>
<sequence>MPTNRDSNSKRVIVHIKNNRSGEPVFRTTPERLERAMARHPLTADRVDVRIDWDLDHFDQSMCDAEVLMTWDLPTRNLGVRAPKLRWIHIIGAGIEHLAPLDWLPAGMKMTNSSGIHAEKTREYVVMALHMLNCHVPKFMTDQRFGRWQALYSTPIAGKTVAVIGVGKMGSVAASVGRSMGLRVIGIRRSGRPSRYVDRMYTPEYLETVLGEADFVILNVPLTTQTEGMIGAKQIAAMRTG</sequence>
<evidence type="ECO:0000256" key="1">
    <source>
        <dbReference type="ARBA" id="ARBA00023002"/>
    </source>
</evidence>
<dbReference type="PANTHER" id="PTHR43333:SF1">
    <property type="entry name" value="D-ISOMER SPECIFIC 2-HYDROXYACID DEHYDROGENASE NAD-BINDING DOMAIN-CONTAINING PROTEIN"/>
    <property type="match status" value="1"/>
</dbReference>
<dbReference type="GO" id="GO:0051287">
    <property type="term" value="F:NAD binding"/>
    <property type="evidence" value="ECO:0007669"/>
    <property type="project" value="InterPro"/>
</dbReference>
<dbReference type="EMBL" id="UINC01153720">
    <property type="protein sequence ID" value="SVD48594.1"/>
    <property type="molecule type" value="Genomic_DNA"/>
</dbReference>
<gene>
    <name evidence="4" type="ORF">METZ01_LOCUS401448</name>
</gene>
<proteinExistence type="predicted"/>
<dbReference type="Pfam" id="PF02826">
    <property type="entry name" value="2-Hacid_dh_C"/>
    <property type="match status" value="1"/>
</dbReference>
<dbReference type="PROSITE" id="PS00670">
    <property type="entry name" value="D_2_HYDROXYACID_DH_2"/>
    <property type="match status" value="1"/>
</dbReference>
<dbReference type="Gene3D" id="3.40.50.720">
    <property type="entry name" value="NAD(P)-binding Rossmann-like Domain"/>
    <property type="match status" value="2"/>
</dbReference>
<feature type="non-terminal residue" evidence="4">
    <location>
        <position position="241"/>
    </location>
</feature>
<keyword evidence="2" id="KW-0520">NAD</keyword>
<evidence type="ECO:0000256" key="2">
    <source>
        <dbReference type="ARBA" id="ARBA00023027"/>
    </source>
</evidence>
<protein>
    <recommendedName>
        <fullName evidence="3">D-isomer specific 2-hydroxyacid dehydrogenase NAD-binding domain-containing protein</fullName>
    </recommendedName>
</protein>
<evidence type="ECO:0000259" key="3">
    <source>
        <dbReference type="Pfam" id="PF02826"/>
    </source>
</evidence>
<organism evidence="4">
    <name type="scientific">marine metagenome</name>
    <dbReference type="NCBI Taxonomy" id="408172"/>
    <lineage>
        <taxon>unclassified sequences</taxon>
        <taxon>metagenomes</taxon>
        <taxon>ecological metagenomes</taxon>
    </lineage>
</organism>
<dbReference type="GO" id="GO:0016491">
    <property type="term" value="F:oxidoreductase activity"/>
    <property type="evidence" value="ECO:0007669"/>
    <property type="project" value="UniProtKB-KW"/>
</dbReference>